<dbReference type="GO" id="GO:0051897">
    <property type="term" value="P:positive regulation of phosphatidylinositol 3-kinase/protein kinase B signal transduction"/>
    <property type="evidence" value="ECO:0007669"/>
    <property type="project" value="Ensembl"/>
</dbReference>
<dbReference type="HOGENOM" id="CLU_306723_0_0_1"/>
<sequence length="977" mass="108896">MARPVQLAPGSLALVLRRLEAQEAAGVAEEAGGRAVFRAFRRANARCFWNARLARAASRLAFQGWLRRGVLLVHAPPACLQVLRDAWRRRALRPPRGFCISAVGDVFPVQMNPIAQSQFVPLAEVVCCAVSDMNAAQTVVTQESLLDHLMKHYPGIAIPSQDILYTTLGTLIKERKIYHTGEGYFIVTPQTYFITTTTPQENQRVFLSDESHPGPTSVTYLVSVGHCAESAGEDAAPAFHCQSCQCFPQDAEQPPTAAEGTRKAQKGPGLSKPLVQHRAVSVSEGDRVCESTKPLPYSKDKDKGKKFGLSLLWRSISRREKPKTEHSSFSAQFPPEEWPVRDEDNLDNIPRDVEHEIIKRINPVLTVDNLIKHTVLMRNYEEEKQFHSQGTCTEMLTARHTYPSKERVRKRQGRSAKPRRRGHSHRDRHKARRQGSQLQPANRLDPPRELPAAQPTPRIKSPSEAVVQTPLGEEPTVLGSHWIYKRRISNPFRGLSLRGSPVTRGHNAEKTSDMKPSPPLQRSRSWDSLGTFDGDAKRLCAGHYSDKPMGELIHVSNYFAKPNRDAYRDPLLNYPQCSVQRNSSKCGSLRESRLRRDVYGKDEVIPEVFRNSHAHFDKLGKTKDTQHLLPSPSSSSLDQTPTACRLVDKAIHQFQNLGLLDYPVGANHLGQPERQDRDSEELARKAFVQDAEAEGLDNEGLSADAQALYQDEVEGEDGACSSLYLEDDDFSENDALCEMLPGHRPYSFAGESMWNHLGRQKVTERSSSEYSSKMDSFEPQMPKRNEDCKPVGLLINPGDSQKPNVSAETCELNSGIRFGFNYEGDPRVADCVQPPAPADGSVFDYCSARKPFSKAETVRDSVGDTGEKTAGWSRSPQNQEMRKHFKQKIELFSASHLPVLAEDVQHEHSHLEGTETHSMAGDSGIDSPRTQSLASNNSVVLDGLKSRQNFLQNFEGTKSSQTLTSNSLPQLTAVINV</sequence>
<organism evidence="3 4">
    <name type="scientific">Oryctolagus cuniculus</name>
    <name type="common">Rabbit</name>
    <dbReference type="NCBI Taxonomy" id="9986"/>
    <lineage>
        <taxon>Eukaryota</taxon>
        <taxon>Metazoa</taxon>
        <taxon>Chordata</taxon>
        <taxon>Craniata</taxon>
        <taxon>Vertebrata</taxon>
        <taxon>Euteleostomi</taxon>
        <taxon>Mammalia</taxon>
        <taxon>Eutheria</taxon>
        <taxon>Euarchontoglires</taxon>
        <taxon>Glires</taxon>
        <taxon>Lagomorpha</taxon>
        <taxon>Leporidae</taxon>
        <taxon>Oryctolagus</taxon>
    </lineage>
</organism>
<feature type="region of interest" description="Disordered" evidence="1">
    <location>
        <begin position="495"/>
        <end position="524"/>
    </location>
</feature>
<feature type="region of interest" description="Disordered" evidence="1">
    <location>
        <begin position="397"/>
        <end position="472"/>
    </location>
</feature>
<dbReference type="Proteomes" id="UP000001811">
    <property type="component" value="Chromosome 18"/>
</dbReference>
<proteinExistence type="predicted"/>
<dbReference type="FunCoup" id="G1SII2">
    <property type="interactions" value="525"/>
</dbReference>
<dbReference type="AlphaFoldDB" id="G1SII2"/>
<dbReference type="GO" id="GO:1904120">
    <property type="term" value="P:positive regulation of otic vesicle morphogenesis"/>
    <property type="evidence" value="ECO:0007669"/>
    <property type="project" value="Ensembl"/>
</dbReference>
<name>G1SII2_RABIT</name>
<dbReference type="GO" id="GO:0010821">
    <property type="term" value="P:regulation of mitochondrion organization"/>
    <property type="evidence" value="ECO:0007669"/>
    <property type="project" value="Ensembl"/>
</dbReference>
<dbReference type="Ensembl" id="ENSOCUT00000002870.3">
    <property type="protein sequence ID" value="ENSOCUP00000002493.3"/>
    <property type="gene ID" value="ENSOCUG00000002875.3"/>
</dbReference>
<accession>G1SII2</accession>
<dbReference type="GO" id="GO:0010628">
    <property type="term" value="P:positive regulation of gene expression"/>
    <property type="evidence" value="ECO:0007669"/>
    <property type="project" value="Ensembl"/>
</dbReference>
<dbReference type="PaxDb" id="9986-ENSOCUP00000002493"/>
<feature type="domain" description="Winged helix Storkhead-box1" evidence="2">
    <location>
        <begin position="111"/>
        <end position="189"/>
    </location>
</feature>
<evidence type="ECO:0000256" key="1">
    <source>
        <dbReference type="SAM" id="MobiDB-lite"/>
    </source>
</evidence>
<dbReference type="Pfam" id="PF10264">
    <property type="entry name" value="WHD_Storkhead"/>
    <property type="match status" value="1"/>
</dbReference>
<reference evidence="3 4" key="1">
    <citation type="journal article" date="2011" name="Nature">
        <title>A high-resolution map of human evolutionary constraint using 29 mammals.</title>
        <authorList>
            <person name="Lindblad-Toh K."/>
            <person name="Garber M."/>
            <person name="Zuk O."/>
            <person name="Lin M.F."/>
            <person name="Parker B.J."/>
            <person name="Washietl S."/>
            <person name="Kheradpour P."/>
            <person name="Ernst J."/>
            <person name="Jordan G."/>
            <person name="Mauceli E."/>
            <person name="Ward L.D."/>
            <person name="Lowe C.B."/>
            <person name="Holloway A.K."/>
            <person name="Clamp M."/>
            <person name="Gnerre S."/>
            <person name="Alfoldi J."/>
            <person name="Beal K."/>
            <person name="Chang J."/>
            <person name="Clawson H."/>
            <person name="Cuff J."/>
            <person name="Di Palma F."/>
            <person name="Fitzgerald S."/>
            <person name="Flicek P."/>
            <person name="Guttman M."/>
            <person name="Hubisz M.J."/>
            <person name="Jaffe D.B."/>
            <person name="Jungreis I."/>
            <person name="Kent W.J."/>
            <person name="Kostka D."/>
            <person name="Lara M."/>
            <person name="Martins A.L."/>
            <person name="Massingham T."/>
            <person name="Moltke I."/>
            <person name="Raney B.J."/>
            <person name="Rasmussen M.D."/>
            <person name="Robinson J."/>
            <person name="Stark A."/>
            <person name="Vilella A.J."/>
            <person name="Wen J."/>
            <person name="Xie X."/>
            <person name="Zody M.C."/>
            <person name="Baldwin J."/>
            <person name="Bloom T."/>
            <person name="Chin C.W."/>
            <person name="Heiman D."/>
            <person name="Nicol R."/>
            <person name="Nusbaum C."/>
            <person name="Young S."/>
            <person name="Wilkinson J."/>
            <person name="Worley K.C."/>
            <person name="Kovar C.L."/>
            <person name="Muzny D.M."/>
            <person name="Gibbs R.A."/>
            <person name="Cree A."/>
            <person name="Dihn H.H."/>
            <person name="Fowler G."/>
            <person name="Jhangiani S."/>
            <person name="Joshi V."/>
            <person name="Lee S."/>
            <person name="Lewis L.R."/>
            <person name="Nazareth L.V."/>
            <person name="Okwuonu G."/>
            <person name="Santibanez J."/>
            <person name="Warren W.C."/>
            <person name="Mardis E.R."/>
            <person name="Weinstock G.M."/>
            <person name="Wilson R.K."/>
            <person name="Delehaunty K."/>
            <person name="Dooling D."/>
            <person name="Fronik C."/>
            <person name="Fulton L."/>
            <person name="Fulton B."/>
            <person name="Graves T."/>
            <person name="Minx P."/>
            <person name="Sodergren E."/>
            <person name="Birney E."/>
            <person name="Margulies E.H."/>
            <person name="Herrero J."/>
            <person name="Green E.D."/>
            <person name="Haussler D."/>
            <person name="Siepel A."/>
            <person name="Goldman N."/>
            <person name="Pollard K.S."/>
            <person name="Pedersen J.S."/>
            <person name="Lander E.S."/>
            <person name="Kellis M."/>
        </authorList>
    </citation>
    <scope>NUCLEOTIDE SEQUENCE [LARGE SCALE GENOMIC DNA]</scope>
    <source>
        <strain evidence="3 4">Thorbecke inbred</strain>
    </source>
</reference>
<dbReference type="GO" id="GO:0005829">
    <property type="term" value="C:cytosol"/>
    <property type="evidence" value="ECO:0007669"/>
    <property type="project" value="Ensembl"/>
</dbReference>
<dbReference type="GeneTree" id="ENSGT00520000055589"/>
<dbReference type="STRING" id="9986.ENSOCUP00000002493"/>
<dbReference type="PANTHER" id="PTHR22437:SF1">
    <property type="entry name" value="STORKHEAD-BOX PROTEIN 1"/>
    <property type="match status" value="1"/>
</dbReference>
<dbReference type="GO" id="GO:0005938">
    <property type="term" value="C:cell cortex"/>
    <property type="evidence" value="ECO:0007669"/>
    <property type="project" value="Ensembl"/>
</dbReference>
<dbReference type="InterPro" id="IPR040126">
    <property type="entry name" value="STOX1/2"/>
</dbReference>
<dbReference type="GO" id="GO:0001650">
    <property type="term" value="C:fibrillar center"/>
    <property type="evidence" value="ECO:0007669"/>
    <property type="project" value="Ensembl"/>
</dbReference>
<protein>
    <submittedName>
        <fullName evidence="3">Storkhead box 1</fullName>
    </submittedName>
</protein>
<evidence type="ECO:0000313" key="4">
    <source>
        <dbReference type="Proteomes" id="UP000001811"/>
    </source>
</evidence>
<dbReference type="GO" id="GO:0010629">
    <property type="term" value="P:negative regulation of gene expression"/>
    <property type="evidence" value="ECO:0007669"/>
    <property type="project" value="Ensembl"/>
</dbReference>
<dbReference type="Bgee" id="ENSOCUG00000002875">
    <property type="expression patterns" value="Expressed in autopod skin and 9 other cell types or tissues"/>
</dbReference>
<dbReference type="KEGG" id="ocu:100346651"/>
<dbReference type="InParanoid" id="G1SII2"/>
<feature type="compositionally biased region" description="Basic and acidic residues" evidence="1">
    <location>
        <begin position="857"/>
        <end position="867"/>
    </location>
</feature>
<dbReference type="GO" id="GO:0010971">
    <property type="term" value="P:positive regulation of G2/M transition of mitotic cell cycle"/>
    <property type="evidence" value="ECO:0007669"/>
    <property type="project" value="Ensembl"/>
</dbReference>
<dbReference type="GO" id="GO:0071500">
    <property type="term" value="P:cellular response to nitrosative stress"/>
    <property type="evidence" value="ECO:0007669"/>
    <property type="project" value="Ensembl"/>
</dbReference>
<gene>
    <name evidence="3" type="primary">STOX1</name>
</gene>
<dbReference type="PANTHER" id="PTHR22437">
    <property type="entry name" value="WINGED HELIX DOMAIN-CONTAINING PROTEIN"/>
    <property type="match status" value="1"/>
</dbReference>
<dbReference type="EMBL" id="AAGW02036935">
    <property type="status" value="NOT_ANNOTATED_CDS"/>
    <property type="molecule type" value="Genomic_DNA"/>
</dbReference>
<feature type="compositionally biased region" description="Basic residues" evidence="1">
    <location>
        <begin position="407"/>
        <end position="433"/>
    </location>
</feature>
<reference evidence="3" key="2">
    <citation type="submission" date="2025-08" db="UniProtKB">
        <authorList>
            <consortium name="Ensembl"/>
        </authorList>
    </citation>
    <scope>IDENTIFICATION</scope>
    <source>
        <strain evidence="3">Thorbecke</strain>
    </source>
</reference>
<feature type="region of interest" description="Disordered" evidence="1">
    <location>
        <begin position="765"/>
        <end position="785"/>
    </location>
</feature>
<dbReference type="GO" id="GO:0000977">
    <property type="term" value="F:RNA polymerase II transcription regulatory region sequence-specific DNA binding"/>
    <property type="evidence" value="ECO:0007669"/>
    <property type="project" value="Ensembl"/>
</dbReference>
<feature type="region of interest" description="Disordered" evidence="1">
    <location>
        <begin position="857"/>
        <end position="880"/>
    </location>
</feature>
<dbReference type="GeneID" id="100346651"/>
<evidence type="ECO:0000313" key="3">
    <source>
        <dbReference type="Ensembl" id="ENSOCUP00000002493.3"/>
    </source>
</evidence>
<dbReference type="GO" id="GO:0005654">
    <property type="term" value="C:nucleoplasm"/>
    <property type="evidence" value="ECO:0007669"/>
    <property type="project" value="Ensembl"/>
</dbReference>
<dbReference type="CTD" id="219736"/>
<keyword evidence="4" id="KW-1185">Reference proteome</keyword>
<dbReference type="OrthoDB" id="10020110at2759"/>
<dbReference type="GO" id="GO:0006357">
    <property type="term" value="P:regulation of transcription by RNA polymerase II"/>
    <property type="evidence" value="ECO:0007669"/>
    <property type="project" value="Ensembl"/>
</dbReference>
<dbReference type="GO" id="GO:1900087">
    <property type="term" value="P:positive regulation of G1/S transition of mitotic cell cycle"/>
    <property type="evidence" value="ECO:0007669"/>
    <property type="project" value="Ensembl"/>
</dbReference>
<reference evidence="3" key="3">
    <citation type="submission" date="2025-09" db="UniProtKB">
        <authorList>
            <consortium name="Ensembl"/>
        </authorList>
    </citation>
    <scope>IDENTIFICATION</scope>
    <source>
        <strain evidence="3">Thorbecke</strain>
    </source>
</reference>
<dbReference type="eggNOG" id="KOG3897">
    <property type="taxonomic scope" value="Eukaryota"/>
</dbReference>
<dbReference type="InterPro" id="IPR019391">
    <property type="entry name" value="Storkhead-box_WHD"/>
</dbReference>
<dbReference type="GO" id="GO:0051881">
    <property type="term" value="P:regulation of mitochondrial membrane potential"/>
    <property type="evidence" value="ECO:0007669"/>
    <property type="project" value="Ensembl"/>
</dbReference>
<dbReference type="GO" id="GO:1902882">
    <property type="term" value="P:regulation of response to oxidative stress"/>
    <property type="evidence" value="ECO:0007669"/>
    <property type="project" value="Ensembl"/>
</dbReference>
<feature type="region of interest" description="Disordered" evidence="1">
    <location>
        <begin position="250"/>
        <end position="275"/>
    </location>
</feature>
<dbReference type="GO" id="GO:0005813">
    <property type="term" value="C:centrosome"/>
    <property type="evidence" value="ECO:0007669"/>
    <property type="project" value="Ensembl"/>
</dbReference>
<dbReference type="GO" id="GO:0048839">
    <property type="term" value="P:inner ear development"/>
    <property type="evidence" value="ECO:0007669"/>
    <property type="project" value="Ensembl"/>
</dbReference>
<feature type="region of interest" description="Disordered" evidence="1">
    <location>
        <begin position="320"/>
        <end position="342"/>
    </location>
</feature>
<evidence type="ECO:0000259" key="2">
    <source>
        <dbReference type="Pfam" id="PF10264"/>
    </source>
</evidence>
<dbReference type="GO" id="GO:1901858">
    <property type="term" value="P:regulation of mitochondrial DNA metabolic process"/>
    <property type="evidence" value="ECO:0007669"/>
    <property type="project" value="Ensembl"/>
</dbReference>